<feature type="transmembrane region" description="Helical" evidence="1">
    <location>
        <begin position="225"/>
        <end position="246"/>
    </location>
</feature>
<comment type="caution">
    <text evidence="2">The sequence shown here is derived from an EMBL/GenBank/DDBJ whole genome shotgun (WGS) entry which is preliminary data.</text>
</comment>
<keyword evidence="1" id="KW-0472">Membrane</keyword>
<keyword evidence="3" id="KW-1185">Reference proteome</keyword>
<dbReference type="InterPro" id="IPR005240">
    <property type="entry name" value="DUF389"/>
</dbReference>
<dbReference type="Pfam" id="PF04087">
    <property type="entry name" value="DUF389"/>
    <property type="match status" value="1"/>
</dbReference>
<dbReference type="PANTHER" id="PTHR20992:SF9">
    <property type="entry name" value="AT15442P-RELATED"/>
    <property type="match status" value="1"/>
</dbReference>
<accession>A0ABP9DTR6</accession>
<protein>
    <recommendedName>
        <fullName evidence="4">DUF389 domain-containing protein</fullName>
    </recommendedName>
</protein>
<name>A0ABP9DTR6_9GAMM</name>
<keyword evidence="1" id="KW-1133">Transmembrane helix</keyword>
<evidence type="ECO:0000313" key="2">
    <source>
        <dbReference type="EMBL" id="GAA4856955.1"/>
    </source>
</evidence>
<reference evidence="3" key="1">
    <citation type="journal article" date="2019" name="Int. J. Syst. Evol. Microbiol.">
        <title>The Global Catalogue of Microorganisms (GCM) 10K type strain sequencing project: providing services to taxonomists for standard genome sequencing and annotation.</title>
        <authorList>
            <consortium name="The Broad Institute Genomics Platform"/>
            <consortium name="The Broad Institute Genome Sequencing Center for Infectious Disease"/>
            <person name="Wu L."/>
            <person name="Ma J."/>
        </authorList>
    </citation>
    <scope>NUCLEOTIDE SEQUENCE [LARGE SCALE GENOMIC DNA]</scope>
    <source>
        <strain evidence="3">JCM 18392</strain>
    </source>
</reference>
<dbReference type="EMBL" id="BAABJY010000001">
    <property type="protein sequence ID" value="GAA4856955.1"/>
    <property type="molecule type" value="Genomic_DNA"/>
</dbReference>
<keyword evidence="1" id="KW-0812">Transmembrane</keyword>
<organism evidence="2 3">
    <name type="scientific">Luteimonas vadosa</name>
    <dbReference type="NCBI Taxonomy" id="1165507"/>
    <lineage>
        <taxon>Bacteria</taxon>
        <taxon>Pseudomonadati</taxon>
        <taxon>Pseudomonadota</taxon>
        <taxon>Gammaproteobacteria</taxon>
        <taxon>Lysobacterales</taxon>
        <taxon>Lysobacteraceae</taxon>
        <taxon>Luteimonas</taxon>
    </lineage>
</organism>
<dbReference type="SUPFAM" id="SSF103088">
    <property type="entry name" value="OmpA-like"/>
    <property type="match status" value="1"/>
</dbReference>
<evidence type="ECO:0000256" key="1">
    <source>
        <dbReference type="SAM" id="Phobius"/>
    </source>
</evidence>
<proteinExistence type="predicted"/>
<feature type="transmembrane region" description="Helical" evidence="1">
    <location>
        <begin position="96"/>
        <end position="115"/>
    </location>
</feature>
<feature type="transmembrane region" description="Helical" evidence="1">
    <location>
        <begin position="135"/>
        <end position="153"/>
    </location>
</feature>
<feature type="transmembrane region" description="Helical" evidence="1">
    <location>
        <begin position="160"/>
        <end position="181"/>
    </location>
</feature>
<sequence length="545" mass="57653">MTRTEAWWRWSRKWRREHLFANVDRTEVLAHVDEAGELGPRYAFMTLMSAGIAMLGLLQGSGAVIIGAMLISPLMGPIVEMGMALATFELRTLRSALRTMAVGVVLAVGICFAIVWMSPLQEPTAEIIARTEPTLFDLLVAIFSGLAGAYATITRKGETIVGVAIATALMPPLAVVGYGLAVGNWQVAGGASFLFMTNLLAIALSVTIMARWYGFGAGDTPKQSAFQAGLIIGAFLLLSIPLGLALRDIAARTLAQSTVRSTLEAAAREGGGRITTLRVDAGGKTIQVDAVLLTPEGRPDLAPRLERTLEDRLGRPVTVQLQEVHTADMARLQREQSTLSELRNSVAELQTAATRDAASREAHDAALIAMRQRALGHFGTLEVLDGGRAARWQLAPDAGLDLVAAHALERDLNAVPAATASAAAGRDAARPLQVRVLPALQPLPRIGFADDSAELTPRQLARIDAIAWALRRWQAGALDVVGHAGGDPGLARSRTDAVAAALRARGAPVAATTVADAEQTREQIREAGIAAGRSVVVQLATTASE</sequence>
<evidence type="ECO:0000313" key="3">
    <source>
        <dbReference type="Proteomes" id="UP001501323"/>
    </source>
</evidence>
<feature type="transmembrane region" description="Helical" evidence="1">
    <location>
        <begin position="42"/>
        <end position="75"/>
    </location>
</feature>
<dbReference type="Proteomes" id="UP001501323">
    <property type="component" value="Unassembled WGS sequence"/>
</dbReference>
<dbReference type="RefSeq" id="WP_345293988.1">
    <property type="nucleotide sequence ID" value="NZ_BAABJY010000001.1"/>
</dbReference>
<feature type="transmembrane region" description="Helical" evidence="1">
    <location>
        <begin position="193"/>
        <end position="213"/>
    </location>
</feature>
<dbReference type="InterPro" id="IPR036737">
    <property type="entry name" value="OmpA-like_sf"/>
</dbReference>
<evidence type="ECO:0008006" key="4">
    <source>
        <dbReference type="Google" id="ProtNLM"/>
    </source>
</evidence>
<gene>
    <name evidence="2" type="ORF">GCM10023332_05820</name>
</gene>
<dbReference type="PANTHER" id="PTHR20992">
    <property type="entry name" value="AT15442P-RELATED"/>
    <property type="match status" value="1"/>
</dbReference>